<gene>
    <name evidence="2" type="ORF">A3F84_05490</name>
</gene>
<evidence type="ECO:0000313" key="2">
    <source>
        <dbReference type="EMBL" id="OGG44584.1"/>
    </source>
</evidence>
<dbReference type="InterPro" id="IPR016181">
    <property type="entry name" value="Acyl_CoA_acyltransferase"/>
</dbReference>
<dbReference type="Gene3D" id="3.40.630.30">
    <property type="match status" value="1"/>
</dbReference>
<evidence type="ECO:0000259" key="1">
    <source>
        <dbReference type="Pfam" id="PF13480"/>
    </source>
</evidence>
<dbReference type="InterPro" id="IPR038740">
    <property type="entry name" value="BioF2-like_GNAT_dom"/>
</dbReference>
<dbReference type="SUPFAM" id="SSF55729">
    <property type="entry name" value="Acyl-CoA N-acyltransferases (Nat)"/>
    <property type="match status" value="1"/>
</dbReference>
<sequence length="355" mass="41277">MQITPIHTLHEFDKLRPDWDAAYAADAHAQVFVSWAWLRGWFEVTPHAWLVLAARPGPKAPYVAFFPVSVRSVRRYGVSVSRELYMGGNPGADYTGFVCLPEYEEGAVSAFAAFVQRRLKWGRFHLKDVLDPRLDFFLNRFSPRDYDVRCSDNLPCPYIPLPESWDRFAQDFMGRWTRRDIHRFLRRVENCNGFRLVHAQADNLESQMEAFFQLLQLRWRPGEQALSRDRTIFRRCFENGSLWLSVLWDKMEPVAGLVAFMDRQKKTFAPYMAAYDEKYSGMSPGKGMCGYGVRYAIQNGFQVFDFLRGDEKYKHLFGAVERFNRDAVIQRKGLRMIARRLVKGWGHALKGLAGT</sequence>
<proteinExistence type="predicted"/>
<dbReference type="Pfam" id="PF13480">
    <property type="entry name" value="Acetyltransf_6"/>
    <property type="match status" value="1"/>
</dbReference>
<feature type="domain" description="BioF2-like acetyltransferase" evidence="1">
    <location>
        <begin position="177"/>
        <end position="315"/>
    </location>
</feature>
<dbReference type="AlphaFoldDB" id="A0A1F6C608"/>
<evidence type="ECO:0000313" key="3">
    <source>
        <dbReference type="Proteomes" id="UP000178606"/>
    </source>
</evidence>
<organism evidence="2 3">
    <name type="scientific">Handelsmanbacteria sp. (strain RIFCSPLOWO2_12_FULL_64_10)</name>
    <dbReference type="NCBI Taxonomy" id="1817868"/>
    <lineage>
        <taxon>Bacteria</taxon>
        <taxon>Candidatus Handelsmaniibacteriota</taxon>
    </lineage>
</organism>
<reference evidence="2 3" key="1">
    <citation type="journal article" date="2016" name="Nat. Commun.">
        <title>Thousands of microbial genomes shed light on interconnected biogeochemical processes in an aquifer system.</title>
        <authorList>
            <person name="Anantharaman K."/>
            <person name="Brown C.T."/>
            <person name="Hug L.A."/>
            <person name="Sharon I."/>
            <person name="Castelle C.J."/>
            <person name="Probst A.J."/>
            <person name="Thomas B.C."/>
            <person name="Singh A."/>
            <person name="Wilkins M.J."/>
            <person name="Karaoz U."/>
            <person name="Brodie E.L."/>
            <person name="Williams K.H."/>
            <person name="Hubbard S.S."/>
            <person name="Banfield J.F."/>
        </authorList>
    </citation>
    <scope>NUCLEOTIDE SEQUENCE [LARGE SCALE GENOMIC DNA]</scope>
    <source>
        <strain evidence="3">RIFCSPLOWO2_12_FULL_64_10</strain>
    </source>
</reference>
<comment type="caution">
    <text evidence="2">The sequence shown here is derived from an EMBL/GenBank/DDBJ whole genome shotgun (WGS) entry which is preliminary data.</text>
</comment>
<accession>A0A1F6C608</accession>
<dbReference type="EMBL" id="MFKF01000399">
    <property type="protein sequence ID" value="OGG44584.1"/>
    <property type="molecule type" value="Genomic_DNA"/>
</dbReference>
<dbReference type="Proteomes" id="UP000178606">
    <property type="component" value="Unassembled WGS sequence"/>
</dbReference>
<name>A0A1F6C608_HANXR</name>
<protein>
    <recommendedName>
        <fullName evidence="1">BioF2-like acetyltransferase domain-containing protein</fullName>
    </recommendedName>
</protein>